<dbReference type="InterPro" id="IPR010618">
    <property type="entry name" value="RPF"/>
</dbReference>
<feature type="domain" description="Resuscitation-promoting factor core lysozyme-like" evidence="5">
    <location>
        <begin position="39"/>
        <end position="115"/>
    </location>
</feature>
<dbReference type="Gene3D" id="1.10.530.10">
    <property type="match status" value="1"/>
</dbReference>
<keyword evidence="7" id="KW-1185">Reference proteome</keyword>
<evidence type="ECO:0000259" key="5">
    <source>
        <dbReference type="Pfam" id="PF06737"/>
    </source>
</evidence>
<dbReference type="InterPro" id="IPR023346">
    <property type="entry name" value="Lysozyme-like_dom_sf"/>
</dbReference>
<feature type="signal peptide" evidence="4">
    <location>
        <begin position="1"/>
        <end position="39"/>
    </location>
</feature>
<accession>A0ABV6H6G0</accession>
<feature type="compositionally biased region" description="Basic and acidic residues" evidence="3">
    <location>
        <begin position="139"/>
        <end position="155"/>
    </location>
</feature>
<reference evidence="6 7" key="1">
    <citation type="submission" date="2024-09" db="EMBL/GenBank/DDBJ databases">
        <authorList>
            <person name="Sun Q."/>
            <person name="Mori K."/>
        </authorList>
    </citation>
    <scope>NUCLEOTIDE SEQUENCE [LARGE SCALE GENOMIC DNA]</scope>
    <source>
        <strain evidence="6 7">CCM 7957</strain>
    </source>
</reference>
<sequence length="200" mass="20368">MARHAKQSLRSTKTVAKVALTSAVLGGGAALLGGGNASAATDAEWDRVAQCESGGNWSINTGNGYYGGLQFSPSTWSGHGGGQFAPSAHQASKAEQIVVAERVLASQGKGAWPSCGVGLSGHNPRQAPGKPSTPSLPTLKDRQATPKADDAKSTKDAISQARGGSPELRSAADALAKSGYTLDQGQLNLFNENKGLLGLN</sequence>
<protein>
    <submittedName>
        <fullName evidence="6">Transglycosylase family protein</fullName>
    </submittedName>
</protein>
<evidence type="ECO:0000256" key="1">
    <source>
        <dbReference type="ARBA" id="ARBA00010830"/>
    </source>
</evidence>
<dbReference type="Proteomes" id="UP001589783">
    <property type="component" value="Unassembled WGS sequence"/>
</dbReference>
<evidence type="ECO:0000313" key="7">
    <source>
        <dbReference type="Proteomes" id="UP001589783"/>
    </source>
</evidence>
<dbReference type="Pfam" id="PF06737">
    <property type="entry name" value="Transglycosylas"/>
    <property type="match status" value="1"/>
</dbReference>
<name>A0ABV6H6G0_9ACTN</name>
<evidence type="ECO:0000256" key="2">
    <source>
        <dbReference type="ARBA" id="ARBA00022801"/>
    </source>
</evidence>
<proteinExistence type="inferred from homology"/>
<feature type="region of interest" description="Disordered" evidence="3">
    <location>
        <begin position="115"/>
        <end position="169"/>
    </location>
</feature>
<keyword evidence="4" id="KW-0732">Signal</keyword>
<evidence type="ECO:0000256" key="4">
    <source>
        <dbReference type="SAM" id="SignalP"/>
    </source>
</evidence>
<dbReference type="EMBL" id="JBHLWV010000016">
    <property type="protein sequence ID" value="MFC0314449.1"/>
    <property type="molecule type" value="Genomic_DNA"/>
</dbReference>
<organism evidence="6 7">
    <name type="scientific">Gordonia phosphorivorans</name>
    <dbReference type="NCBI Taxonomy" id="1056982"/>
    <lineage>
        <taxon>Bacteria</taxon>
        <taxon>Bacillati</taxon>
        <taxon>Actinomycetota</taxon>
        <taxon>Actinomycetes</taxon>
        <taxon>Mycobacteriales</taxon>
        <taxon>Gordoniaceae</taxon>
        <taxon>Gordonia</taxon>
    </lineage>
</organism>
<keyword evidence="2" id="KW-0378">Hydrolase</keyword>
<dbReference type="SUPFAM" id="SSF53955">
    <property type="entry name" value="Lysozyme-like"/>
    <property type="match status" value="1"/>
</dbReference>
<comment type="caution">
    <text evidence="6">The sequence shown here is derived from an EMBL/GenBank/DDBJ whole genome shotgun (WGS) entry which is preliminary data.</text>
</comment>
<dbReference type="RefSeq" id="WP_382362243.1">
    <property type="nucleotide sequence ID" value="NZ_JBHLWV010000016.1"/>
</dbReference>
<evidence type="ECO:0000313" key="6">
    <source>
        <dbReference type="EMBL" id="MFC0314449.1"/>
    </source>
</evidence>
<gene>
    <name evidence="6" type="ORF">ACFFJD_06225</name>
</gene>
<dbReference type="CDD" id="cd13925">
    <property type="entry name" value="RPF"/>
    <property type="match status" value="1"/>
</dbReference>
<comment type="similarity">
    <text evidence="1">Belongs to the transglycosylase family. Rpf subfamily.</text>
</comment>
<feature type="chain" id="PRO_5045808768" evidence="4">
    <location>
        <begin position="40"/>
        <end position="200"/>
    </location>
</feature>
<evidence type="ECO:0000256" key="3">
    <source>
        <dbReference type="SAM" id="MobiDB-lite"/>
    </source>
</evidence>